<dbReference type="InterPro" id="IPR036465">
    <property type="entry name" value="vWFA_dom_sf"/>
</dbReference>
<dbReference type="SUPFAM" id="SSF53300">
    <property type="entry name" value="vWA-like"/>
    <property type="match status" value="1"/>
</dbReference>
<dbReference type="EMBL" id="RZOA01000004">
    <property type="protein sequence ID" value="KAA8824087.1"/>
    <property type="molecule type" value="Genomic_DNA"/>
</dbReference>
<sequence length="239" mass="25972">MAVHGTANHKGASGKGASHRGLTQLTFIVDRSGSMAGLESDTIGGFNGMLAKQRAIPGDCSVTTVLFSNRTEMLHDHVDLRKVPDLTDRDYRAGGSTALLDAIGSTIDEMVARQRHAMPSDRADRVLFVIITDGYENASRRYSWAQVRRMISYERERYGWEFVFLGANIDAARTAGDFGIKPECAADFHADGQGVRVSFAAVACVATAVRAGADHDGEYMTAALRGVRDDYRSRSHAGR</sequence>
<evidence type="ECO:0000313" key="4">
    <source>
        <dbReference type="Proteomes" id="UP000374630"/>
    </source>
</evidence>
<dbReference type="EMBL" id="RZNZ01000001">
    <property type="protein sequence ID" value="KAA8822628.1"/>
    <property type="molecule type" value="Genomic_DNA"/>
</dbReference>
<dbReference type="Proteomes" id="UP000345527">
    <property type="component" value="Unassembled WGS sequence"/>
</dbReference>
<dbReference type="Gene3D" id="3.40.50.410">
    <property type="entry name" value="von Willebrand factor, type A domain"/>
    <property type="match status" value="1"/>
</dbReference>
<protein>
    <submittedName>
        <fullName evidence="2">VWA domain-containing protein</fullName>
    </submittedName>
</protein>
<evidence type="ECO:0000313" key="3">
    <source>
        <dbReference type="Proteomes" id="UP000345527"/>
    </source>
</evidence>
<comment type="caution">
    <text evidence="2">The sequence shown here is derived from an EMBL/GenBank/DDBJ whole genome shotgun (WGS) entry which is preliminary data.</text>
</comment>
<name>A0A5J5E0K5_9BIFI</name>
<gene>
    <name evidence="2" type="ORF">EM848_02820</name>
    <name evidence="1" type="ORF">EMO90_01215</name>
</gene>
<proteinExistence type="predicted"/>
<organism evidence="2 3">
    <name type="scientific">Bifidobacterium vespertilionis</name>
    <dbReference type="NCBI Taxonomy" id="2562524"/>
    <lineage>
        <taxon>Bacteria</taxon>
        <taxon>Bacillati</taxon>
        <taxon>Actinomycetota</taxon>
        <taxon>Actinomycetes</taxon>
        <taxon>Bifidobacteriales</taxon>
        <taxon>Bifidobacteriaceae</taxon>
        <taxon>Bifidobacterium</taxon>
    </lineage>
</organism>
<dbReference type="Proteomes" id="UP000374630">
    <property type="component" value="Unassembled WGS sequence"/>
</dbReference>
<accession>A0A5J5E0K5</accession>
<keyword evidence="4" id="KW-1185">Reference proteome</keyword>
<evidence type="ECO:0000313" key="2">
    <source>
        <dbReference type="EMBL" id="KAA8824087.1"/>
    </source>
</evidence>
<dbReference type="AlphaFoldDB" id="A0A5J5E0K5"/>
<reference evidence="3 4" key="1">
    <citation type="journal article" date="2019" name="Syst. Appl. Microbiol.">
        <title>Characterization of Bifidobacterium species in feaces of the Egyptian fruit bat: Description of B. vespertilionis sp. nov. and B. rousetti sp. nov.</title>
        <authorList>
            <person name="Modesto M."/>
            <person name="Satti M."/>
            <person name="Watanabe K."/>
            <person name="Puglisi E."/>
            <person name="Morelli L."/>
            <person name="Huang C.-H."/>
            <person name="Liou J.-S."/>
            <person name="Miyashita M."/>
            <person name="Tamura T."/>
            <person name="Saito S."/>
            <person name="Mori K."/>
            <person name="Huang L."/>
            <person name="Sciavilla P."/>
            <person name="Sandri C."/>
            <person name="Spiezio C."/>
            <person name="Vitali F."/>
            <person name="Cavalieri D."/>
            <person name="Perpetuini G."/>
            <person name="Tofalo R."/>
            <person name="Bonetti A."/>
            <person name="Arita M."/>
            <person name="Mattarelli P."/>
        </authorList>
    </citation>
    <scope>NUCLEOTIDE SEQUENCE [LARGE SCALE GENOMIC DNA]</scope>
    <source>
        <strain evidence="1 4">RST16</strain>
        <strain evidence="2 3">RST8</strain>
    </source>
</reference>
<dbReference type="OrthoDB" id="9790144at2"/>
<dbReference type="RefSeq" id="WP_150353494.1">
    <property type="nucleotide sequence ID" value="NZ_RZNZ01000001.1"/>
</dbReference>
<evidence type="ECO:0000313" key="1">
    <source>
        <dbReference type="EMBL" id="KAA8822628.1"/>
    </source>
</evidence>